<evidence type="ECO:0008006" key="6">
    <source>
        <dbReference type="Google" id="ProtNLM"/>
    </source>
</evidence>
<dbReference type="AlphaFoldDB" id="A0A395H9Z3"/>
<evidence type="ECO:0000256" key="3">
    <source>
        <dbReference type="SAM" id="MobiDB-lite"/>
    </source>
</evidence>
<accession>A0A395H9Z3</accession>
<dbReference type="RefSeq" id="XP_025579064.1">
    <property type="nucleotide sequence ID" value="XM_025715405.1"/>
</dbReference>
<dbReference type="GO" id="GO:0031390">
    <property type="term" value="C:Ctf18 RFC-like complex"/>
    <property type="evidence" value="ECO:0007669"/>
    <property type="project" value="InterPro"/>
</dbReference>
<dbReference type="GO" id="GO:0006260">
    <property type="term" value="P:DNA replication"/>
    <property type="evidence" value="ECO:0007669"/>
    <property type="project" value="UniProtKB-KW"/>
</dbReference>
<dbReference type="VEuPathDB" id="FungiDB:BO80DRAFT_347075"/>
<gene>
    <name evidence="4" type="ORF">BO80DRAFT_347075</name>
</gene>
<dbReference type="GO" id="GO:0000775">
    <property type="term" value="C:chromosome, centromeric region"/>
    <property type="evidence" value="ECO:0007669"/>
    <property type="project" value="TreeGrafter"/>
</dbReference>
<keyword evidence="5" id="KW-1185">Reference proteome</keyword>
<evidence type="ECO:0000313" key="5">
    <source>
        <dbReference type="Proteomes" id="UP000249402"/>
    </source>
</evidence>
<dbReference type="Proteomes" id="UP000249402">
    <property type="component" value="Unassembled WGS sequence"/>
</dbReference>
<proteinExistence type="inferred from homology"/>
<evidence type="ECO:0000256" key="2">
    <source>
        <dbReference type="ARBA" id="ARBA00022705"/>
    </source>
</evidence>
<dbReference type="STRING" id="1448316.A0A395H9Z3"/>
<dbReference type="OrthoDB" id="5199543at2759"/>
<dbReference type="GeneID" id="37220270"/>
<organism evidence="4 5">
    <name type="scientific">Aspergillus ibericus CBS 121593</name>
    <dbReference type="NCBI Taxonomy" id="1448316"/>
    <lineage>
        <taxon>Eukaryota</taxon>
        <taxon>Fungi</taxon>
        <taxon>Dikarya</taxon>
        <taxon>Ascomycota</taxon>
        <taxon>Pezizomycotina</taxon>
        <taxon>Eurotiomycetes</taxon>
        <taxon>Eurotiomycetidae</taxon>
        <taxon>Eurotiales</taxon>
        <taxon>Aspergillaceae</taxon>
        <taxon>Aspergillus</taxon>
        <taxon>Aspergillus subgen. Circumdati</taxon>
    </lineage>
</organism>
<name>A0A395H9Z3_9EURO</name>
<dbReference type="EMBL" id="KZ824423">
    <property type="protein sequence ID" value="RAL04737.1"/>
    <property type="molecule type" value="Genomic_DNA"/>
</dbReference>
<sequence length="411" mass="45420">MSTQSAQSILFTHTAPQQAFRLLELPPDLAELLSSDNPPTLEIKSPAPSSQDSNPTDPPPTDTTREYINLCTPSQTYRIRQVQSSNSLHILRPSDDGIQRGDLAVIGAPTSTPTEDVLADMNLSETMTTIAKCGSTLELHTPQEGFDIIPILEGLLGKYDSNSDSNHGNTGQGRLSKHTDRRSIIEGVFADVPVSRAQCERAWREICAFVLPDTGRGWVPTAKVKIGVWKRVIEGAMLQGIDLGKQFLVGDVWKSALDEDGEAEWPRELFEAVVRKVCEAGDGASIDQEGCVRWVGETYLEAVAPTANAAVGRSEFLNAWKDHLPEGWREDAAFSKLTVCGFKLVFIWFANSMRVQEGKHGFPDPTTICFVNDDDRQKLKKNLSTDASASTAAKKARNWHELFKNQKRQKR</sequence>
<keyword evidence="2" id="KW-0235">DNA replication</keyword>
<dbReference type="GO" id="GO:0034088">
    <property type="term" value="P:maintenance of mitotic sister chromatid cohesion"/>
    <property type="evidence" value="ECO:0007669"/>
    <property type="project" value="TreeGrafter"/>
</dbReference>
<evidence type="ECO:0000256" key="1">
    <source>
        <dbReference type="ARBA" id="ARBA00007017"/>
    </source>
</evidence>
<dbReference type="PANTHER" id="PTHR13395">
    <property type="entry name" value="SISTER CHROMATID COHESION PROTEIN DCC1-RELATED"/>
    <property type="match status" value="1"/>
</dbReference>
<evidence type="ECO:0000313" key="4">
    <source>
        <dbReference type="EMBL" id="RAL04737.1"/>
    </source>
</evidence>
<protein>
    <recommendedName>
        <fullName evidence="6">Sister chromatid cohesion protein Dcc1</fullName>
    </recommendedName>
</protein>
<dbReference type="InterPro" id="IPR019128">
    <property type="entry name" value="Dcc1"/>
</dbReference>
<dbReference type="PANTHER" id="PTHR13395:SF6">
    <property type="entry name" value="SISTER CHROMATID COHESION PROTEIN DCC1"/>
    <property type="match status" value="1"/>
</dbReference>
<dbReference type="Pfam" id="PF09724">
    <property type="entry name" value="Dcc1"/>
    <property type="match status" value="1"/>
</dbReference>
<dbReference type="GO" id="GO:0000785">
    <property type="term" value="C:chromatin"/>
    <property type="evidence" value="ECO:0007669"/>
    <property type="project" value="TreeGrafter"/>
</dbReference>
<comment type="similarity">
    <text evidence="1">Belongs to the DCC1 family.</text>
</comment>
<reference evidence="4 5" key="1">
    <citation type="submission" date="2018-02" db="EMBL/GenBank/DDBJ databases">
        <title>The genomes of Aspergillus section Nigri reveals drivers in fungal speciation.</title>
        <authorList>
            <consortium name="DOE Joint Genome Institute"/>
            <person name="Vesth T.C."/>
            <person name="Nybo J."/>
            <person name="Theobald S."/>
            <person name="Brandl J."/>
            <person name="Frisvad J.C."/>
            <person name="Nielsen K.F."/>
            <person name="Lyhne E.K."/>
            <person name="Kogle M.E."/>
            <person name="Kuo A."/>
            <person name="Riley R."/>
            <person name="Clum A."/>
            <person name="Nolan M."/>
            <person name="Lipzen A."/>
            <person name="Salamov A."/>
            <person name="Henrissat B."/>
            <person name="Wiebenga A."/>
            <person name="De vries R.P."/>
            <person name="Grigoriev I.V."/>
            <person name="Mortensen U.H."/>
            <person name="Andersen M.R."/>
            <person name="Baker S.E."/>
        </authorList>
    </citation>
    <scope>NUCLEOTIDE SEQUENCE [LARGE SCALE GENOMIC DNA]</scope>
    <source>
        <strain evidence="4 5">CBS 121593</strain>
    </source>
</reference>
<feature type="region of interest" description="Disordered" evidence="3">
    <location>
        <begin position="30"/>
        <end position="64"/>
    </location>
</feature>